<dbReference type="InterPro" id="IPR017853">
    <property type="entry name" value="GH"/>
</dbReference>
<comment type="caution">
    <text evidence="3">The sequence shown here is derived from an EMBL/GenBank/DDBJ whole genome shotgun (WGS) entry which is preliminary data.</text>
</comment>
<dbReference type="EMBL" id="LAZR01059373">
    <property type="protein sequence ID" value="KKK67930.1"/>
    <property type="molecule type" value="Genomic_DNA"/>
</dbReference>
<accession>A0A0F8Y307</accession>
<dbReference type="Gene3D" id="3.20.20.80">
    <property type="entry name" value="Glycosidases"/>
    <property type="match status" value="1"/>
</dbReference>
<dbReference type="GO" id="GO:0005975">
    <property type="term" value="P:carbohydrate metabolic process"/>
    <property type="evidence" value="ECO:0007669"/>
    <property type="project" value="InterPro"/>
</dbReference>
<organism evidence="3">
    <name type="scientific">marine sediment metagenome</name>
    <dbReference type="NCBI Taxonomy" id="412755"/>
    <lineage>
        <taxon>unclassified sequences</taxon>
        <taxon>metagenomes</taxon>
        <taxon>ecological metagenomes</taxon>
    </lineage>
</organism>
<dbReference type="GO" id="GO:0019391">
    <property type="term" value="P:glucuronoside catabolic process"/>
    <property type="evidence" value="ECO:0007669"/>
    <property type="project" value="TreeGrafter"/>
</dbReference>
<dbReference type="PANTHER" id="PTHR10066">
    <property type="entry name" value="BETA-GLUCURONIDASE"/>
    <property type="match status" value="1"/>
</dbReference>
<evidence type="ECO:0000313" key="3">
    <source>
        <dbReference type="EMBL" id="KKK67930.1"/>
    </source>
</evidence>
<dbReference type="GO" id="GO:0030246">
    <property type="term" value="F:carbohydrate binding"/>
    <property type="evidence" value="ECO:0007669"/>
    <property type="project" value="TreeGrafter"/>
</dbReference>
<comment type="similarity">
    <text evidence="1">Belongs to the glycosyl hydrolase 2 family.</text>
</comment>
<evidence type="ECO:0000259" key="2">
    <source>
        <dbReference type="Pfam" id="PF02836"/>
    </source>
</evidence>
<sequence>MNVKNTAFEFLDIVCLNRYQAWYTQPGQIKKGLEVLSEEIEKIYQRYQKPIILSEFGADTIPGWHAQPPEMFSEEYQVEFLTHYIELANSKNFIVGQHVWNLCDFKTGQSIRRVGAVNYKGVFTRDRRPKMAAHRLKELWKKFD</sequence>
<dbReference type="PANTHER" id="PTHR10066:SF67">
    <property type="entry name" value="BETA-GLUCURONIDASE"/>
    <property type="match status" value="1"/>
</dbReference>
<dbReference type="Pfam" id="PF02836">
    <property type="entry name" value="Glyco_hydro_2_C"/>
    <property type="match status" value="1"/>
</dbReference>
<evidence type="ECO:0000256" key="1">
    <source>
        <dbReference type="ARBA" id="ARBA00007401"/>
    </source>
</evidence>
<dbReference type="GO" id="GO:0004566">
    <property type="term" value="F:beta-glucuronidase activity"/>
    <property type="evidence" value="ECO:0007669"/>
    <property type="project" value="TreeGrafter"/>
</dbReference>
<dbReference type="AlphaFoldDB" id="A0A0F8Y307"/>
<dbReference type="InterPro" id="IPR006103">
    <property type="entry name" value="Glyco_hydro_2_cat"/>
</dbReference>
<proteinExistence type="inferred from homology"/>
<name>A0A0F8Y307_9ZZZZ</name>
<reference evidence="3" key="1">
    <citation type="journal article" date="2015" name="Nature">
        <title>Complex archaea that bridge the gap between prokaryotes and eukaryotes.</title>
        <authorList>
            <person name="Spang A."/>
            <person name="Saw J.H."/>
            <person name="Jorgensen S.L."/>
            <person name="Zaremba-Niedzwiedzka K."/>
            <person name="Martijn J."/>
            <person name="Lind A.E."/>
            <person name="van Eijk R."/>
            <person name="Schleper C."/>
            <person name="Guy L."/>
            <person name="Ettema T.J."/>
        </authorList>
    </citation>
    <scope>NUCLEOTIDE SEQUENCE</scope>
</reference>
<protein>
    <recommendedName>
        <fullName evidence="2">Glycoside hydrolase family 2 catalytic domain-containing protein</fullName>
    </recommendedName>
</protein>
<dbReference type="SUPFAM" id="SSF51445">
    <property type="entry name" value="(Trans)glycosidases"/>
    <property type="match status" value="1"/>
</dbReference>
<feature type="domain" description="Glycoside hydrolase family 2 catalytic" evidence="2">
    <location>
        <begin position="7"/>
        <end position="143"/>
    </location>
</feature>
<gene>
    <name evidence="3" type="ORF">LCGC14_2949160</name>
</gene>